<dbReference type="Pfam" id="PF00732">
    <property type="entry name" value="GMC_oxred_N"/>
    <property type="match status" value="1"/>
</dbReference>
<dbReference type="PROSITE" id="PS00623">
    <property type="entry name" value="GMC_OXRED_1"/>
    <property type="match status" value="1"/>
</dbReference>
<protein>
    <submittedName>
        <fullName evidence="12">Alcohol oxidase</fullName>
    </submittedName>
</protein>
<dbReference type="EMBL" id="KV428299">
    <property type="protein sequence ID" value="KZT32740.1"/>
    <property type="molecule type" value="Genomic_DNA"/>
</dbReference>
<evidence type="ECO:0000256" key="7">
    <source>
        <dbReference type="PIRSR" id="PIRSR000137-1"/>
    </source>
</evidence>
<dbReference type="Gene3D" id="3.30.560.10">
    <property type="entry name" value="Glucose Oxidase, domain 3"/>
    <property type="match status" value="1"/>
</dbReference>
<evidence type="ECO:0000259" key="10">
    <source>
        <dbReference type="PROSITE" id="PS00623"/>
    </source>
</evidence>
<dbReference type="AlphaFoldDB" id="A0A165Y0D5"/>
<dbReference type="Proteomes" id="UP000076798">
    <property type="component" value="Unassembled WGS sequence"/>
</dbReference>
<dbReference type="STRING" id="1314776.A0A165Y0D5"/>
<name>A0A165Y0D5_9AGAM</name>
<feature type="active site" description="Proton donor" evidence="7">
    <location>
        <position position="536"/>
    </location>
</feature>
<evidence type="ECO:0000256" key="8">
    <source>
        <dbReference type="PIRSR" id="PIRSR000137-2"/>
    </source>
</evidence>
<evidence type="ECO:0000259" key="11">
    <source>
        <dbReference type="PROSITE" id="PS00624"/>
    </source>
</evidence>
<keyword evidence="6" id="KW-0560">Oxidoreductase</keyword>
<dbReference type="PANTHER" id="PTHR11552:SF201">
    <property type="entry name" value="GLUCOSE-METHANOL-CHOLINE OXIDOREDUCTASE N-TERMINAL DOMAIN-CONTAINING PROTEIN"/>
    <property type="match status" value="1"/>
</dbReference>
<dbReference type="PROSITE" id="PS00624">
    <property type="entry name" value="GMC_OXRED_2"/>
    <property type="match status" value="1"/>
</dbReference>
<evidence type="ECO:0000256" key="3">
    <source>
        <dbReference type="ARBA" id="ARBA00022630"/>
    </source>
</evidence>
<dbReference type="InterPro" id="IPR007867">
    <property type="entry name" value="GMC_OxRtase_C"/>
</dbReference>
<sequence length="602" mass="66052">MKPSIDEISGKTFDFVIIGGGTAGLTLASRLSEDPSLTIALLEAGPANLDDPLILRTSQYGAHFGKEGYEWGQSTTPQVHANGKSFYWPRGRTLGGSSAINFLCWTKPPLQDIDDIERLGNPGWGWESYEKYLKRAERFVHLGDDGQLVPGLTANGPRPPEQGPLVISYPQTLENFEKKAYQTLKNLGIPDAPAPPAGTYACAHTFDPISQTRTYSTTAYYLPVAHRKNLRVLVSATVSKIVLNHDAESGNVLATGVEFIHEGKKHIVHASKEVILSAGSLKSPQILELSGIGRKDVLEPLGIPVVVDLPGVGENLQEHVFTGVSWEMREGLPDLTLDILRDPEQLAQQIKAYESKQPSLFTSGISGFTFQPLTTYTPRAQDLYDELSTKITENMDKYPPGLREQYDIQLERLEKGAPAFELISFPGFFSYPNPPEAGKKYVTMLFASNHMFSRGNAHITSTDPLASAALDPHYFEQDFDLKSLVEVTKFVRKIVGVKPYDEIVGDVAKEINPGPGIQSDEQLADWVKSSIGSTYHTLGTLSMLPKDKNGVVDPTLKVYGTKNIRVVDLSIIPLHIAAHTLGTVYSIAEHAADIIKESLTRT</sequence>
<feature type="active site" description="Proton acceptor" evidence="7">
    <location>
        <position position="579"/>
    </location>
</feature>
<dbReference type="InterPro" id="IPR036188">
    <property type="entry name" value="FAD/NAD-bd_sf"/>
</dbReference>
<dbReference type="SUPFAM" id="SSF54373">
    <property type="entry name" value="FAD-linked reductases, C-terminal domain"/>
    <property type="match status" value="1"/>
</dbReference>
<keyword evidence="13" id="KW-1185">Reference proteome</keyword>
<dbReference type="InterPro" id="IPR012132">
    <property type="entry name" value="GMC_OxRdtase"/>
</dbReference>
<dbReference type="InterPro" id="IPR000172">
    <property type="entry name" value="GMC_OxRdtase_N"/>
</dbReference>
<keyword evidence="3 9" id="KW-0285">Flavoprotein</keyword>
<feature type="domain" description="Glucose-methanol-choline oxidoreductase N-terminal" evidence="10">
    <location>
        <begin position="91"/>
        <end position="114"/>
    </location>
</feature>
<organism evidence="12 13">
    <name type="scientific">Sistotremastrum suecicum HHB10207 ss-3</name>
    <dbReference type="NCBI Taxonomy" id="1314776"/>
    <lineage>
        <taxon>Eukaryota</taxon>
        <taxon>Fungi</taxon>
        <taxon>Dikarya</taxon>
        <taxon>Basidiomycota</taxon>
        <taxon>Agaricomycotina</taxon>
        <taxon>Agaricomycetes</taxon>
        <taxon>Sistotremastrales</taxon>
        <taxon>Sistotremastraceae</taxon>
        <taxon>Sistotremastrum</taxon>
    </lineage>
</organism>
<dbReference type="SUPFAM" id="SSF51905">
    <property type="entry name" value="FAD/NAD(P)-binding domain"/>
    <property type="match status" value="1"/>
</dbReference>
<proteinExistence type="inferred from homology"/>
<feature type="domain" description="Glucose-methanol-choline oxidoreductase N-terminal" evidence="11">
    <location>
        <begin position="279"/>
        <end position="293"/>
    </location>
</feature>
<evidence type="ECO:0000313" key="12">
    <source>
        <dbReference type="EMBL" id="KZT32740.1"/>
    </source>
</evidence>
<reference evidence="12 13" key="1">
    <citation type="journal article" date="2016" name="Mol. Biol. Evol.">
        <title>Comparative Genomics of Early-Diverging Mushroom-Forming Fungi Provides Insights into the Origins of Lignocellulose Decay Capabilities.</title>
        <authorList>
            <person name="Nagy L.G."/>
            <person name="Riley R."/>
            <person name="Tritt A."/>
            <person name="Adam C."/>
            <person name="Daum C."/>
            <person name="Floudas D."/>
            <person name="Sun H."/>
            <person name="Yadav J.S."/>
            <person name="Pangilinan J."/>
            <person name="Larsson K.H."/>
            <person name="Matsuura K."/>
            <person name="Barry K."/>
            <person name="Labutti K."/>
            <person name="Kuo R."/>
            <person name="Ohm R.A."/>
            <person name="Bhattacharya S.S."/>
            <person name="Shirouzu T."/>
            <person name="Yoshinaga Y."/>
            <person name="Martin F.M."/>
            <person name="Grigoriev I.V."/>
            <person name="Hibbett D.S."/>
        </authorList>
    </citation>
    <scope>NUCLEOTIDE SEQUENCE [LARGE SCALE GENOMIC DNA]</scope>
    <source>
        <strain evidence="12 13">HHB10207 ss-3</strain>
    </source>
</reference>
<comment type="similarity">
    <text evidence="2 9">Belongs to the GMC oxidoreductase family.</text>
</comment>
<keyword evidence="4" id="KW-0732">Signal</keyword>
<evidence type="ECO:0000256" key="1">
    <source>
        <dbReference type="ARBA" id="ARBA00001974"/>
    </source>
</evidence>
<evidence type="ECO:0000313" key="13">
    <source>
        <dbReference type="Proteomes" id="UP000076798"/>
    </source>
</evidence>
<keyword evidence="5 8" id="KW-0274">FAD</keyword>
<dbReference type="PANTHER" id="PTHR11552">
    <property type="entry name" value="GLUCOSE-METHANOL-CHOLINE GMC OXIDOREDUCTASE"/>
    <property type="match status" value="1"/>
</dbReference>
<gene>
    <name evidence="12" type="ORF">SISSUDRAFT_1115465</name>
</gene>
<accession>A0A165Y0D5</accession>
<comment type="cofactor">
    <cofactor evidence="1 8">
        <name>FAD</name>
        <dbReference type="ChEBI" id="CHEBI:57692"/>
    </cofactor>
</comment>
<evidence type="ECO:0000256" key="4">
    <source>
        <dbReference type="ARBA" id="ARBA00022729"/>
    </source>
</evidence>
<evidence type="ECO:0000256" key="6">
    <source>
        <dbReference type="ARBA" id="ARBA00023002"/>
    </source>
</evidence>
<dbReference type="GO" id="GO:0050660">
    <property type="term" value="F:flavin adenine dinucleotide binding"/>
    <property type="evidence" value="ECO:0007669"/>
    <property type="project" value="InterPro"/>
</dbReference>
<evidence type="ECO:0000256" key="2">
    <source>
        <dbReference type="ARBA" id="ARBA00010790"/>
    </source>
</evidence>
<dbReference type="OrthoDB" id="269227at2759"/>
<evidence type="ECO:0000256" key="5">
    <source>
        <dbReference type="ARBA" id="ARBA00022827"/>
    </source>
</evidence>
<feature type="binding site" evidence="8">
    <location>
        <position position="238"/>
    </location>
    <ligand>
        <name>FAD</name>
        <dbReference type="ChEBI" id="CHEBI:57692"/>
    </ligand>
</feature>
<dbReference type="GO" id="GO:0016614">
    <property type="term" value="F:oxidoreductase activity, acting on CH-OH group of donors"/>
    <property type="evidence" value="ECO:0007669"/>
    <property type="project" value="InterPro"/>
</dbReference>
<evidence type="ECO:0000256" key="9">
    <source>
        <dbReference type="RuleBase" id="RU003968"/>
    </source>
</evidence>
<dbReference type="Gene3D" id="3.50.50.60">
    <property type="entry name" value="FAD/NAD(P)-binding domain"/>
    <property type="match status" value="1"/>
</dbReference>
<dbReference type="PIRSF" id="PIRSF000137">
    <property type="entry name" value="Alcohol_oxidase"/>
    <property type="match status" value="1"/>
</dbReference>
<dbReference type="Pfam" id="PF05199">
    <property type="entry name" value="GMC_oxred_C"/>
    <property type="match status" value="1"/>
</dbReference>